<keyword evidence="3" id="KW-1185">Reference proteome</keyword>
<dbReference type="KEGG" id="samy:DB32_007600"/>
<feature type="chain" id="PRO_5002512935" description="Penicillin-insensitive murein endopeptidase" evidence="1">
    <location>
        <begin position="22"/>
        <end position="280"/>
    </location>
</feature>
<dbReference type="InterPro" id="IPR009045">
    <property type="entry name" value="Zn_M74/Hedgehog-like"/>
</dbReference>
<name>A0A0F6YM86_9BACT</name>
<evidence type="ECO:0008006" key="4">
    <source>
        <dbReference type="Google" id="ProtNLM"/>
    </source>
</evidence>
<dbReference type="EMBL" id="CP011125">
    <property type="protein sequence ID" value="AKF10451.1"/>
    <property type="molecule type" value="Genomic_DNA"/>
</dbReference>
<sequence>MVWLALPLVGAALGAVALAFAGEEAGEIVVETRRDQPSPDAGVVVAASTPEDAGTHDPRFAPDGAILAAPSDEDYACLRPALEYPRDPACDEGAPYPRCRWQLPTGRESGGLWRTWRNTTDDHRWARPGLVSLIAATAAEYQRRWPGEVVTVGDLDAAGPRHQTHDRGVDVDLYLEHAMIAQNIGGGRYPDNYAQRSAREVELLRARVIDLAKILATCSGGRLRIYYNDPDLVRDFRAWFEGRGMTSDVGPPMLMHNPLHRFHFHMTVAEDLAVVPAAND</sequence>
<feature type="signal peptide" evidence="1">
    <location>
        <begin position="1"/>
        <end position="21"/>
    </location>
</feature>
<evidence type="ECO:0000313" key="3">
    <source>
        <dbReference type="Proteomes" id="UP000034883"/>
    </source>
</evidence>
<reference evidence="2 3" key="1">
    <citation type="submission" date="2015-03" db="EMBL/GenBank/DDBJ databases">
        <title>Genome assembly of Sandaracinus amylolyticus DSM 53668.</title>
        <authorList>
            <person name="Sharma G."/>
            <person name="Subramanian S."/>
        </authorList>
    </citation>
    <scope>NUCLEOTIDE SEQUENCE [LARGE SCALE GENOMIC DNA]</scope>
    <source>
        <strain evidence="2 3">DSM 53668</strain>
    </source>
</reference>
<dbReference type="Proteomes" id="UP000034883">
    <property type="component" value="Chromosome"/>
</dbReference>
<dbReference type="SUPFAM" id="SSF55166">
    <property type="entry name" value="Hedgehog/DD-peptidase"/>
    <property type="match status" value="1"/>
</dbReference>
<gene>
    <name evidence="2" type="ORF">DB32_007600</name>
</gene>
<dbReference type="AlphaFoldDB" id="A0A0F6YM86"/>
<dbReference type="Gene3D" id="3.30.1380.10">
    <property type="match status" value="1"/>
</dbReference>
<protein>
    <recommendedName>
        <fullName evidence="4">Penicillin-insensitive murein endopeptidase</fullName>
    </recommendedName>
</protein>
<accession>A0A0F6YM86</accession>
<organism evidence="2 3">
    <name type="scientific">Sandaracinus amylolyticus</name>
    <dbReference type="NCBI Taxonomy" id="927083"/>
    <lineage>
        <taxon>Bacteria</taxon>
        <taxon>Pseudomonadati</taxon>
        <taxon>Myxococcota</taxon>
        <taxon>Polyangia</taxon>
        <taxon>Polyangiales</taxon>
        <taxon>Sandaracinaceae</taxon>
        <taxon>Sandaracinus</taxon>
    </lineage>
</organism>
<dbReference type="STRING" id="927083.DB32_007600"/>
<keyword evidence="1" id="KW-0732">Signal</keyword>
<evidence type="ECO:0000256" key="1">
    <source>
        <dbReference type="SAM" id="SignalP"/>
    </source>
</evidence>
<evidence type="ECO:0000313" key="2">
    <source>
        <dbReference type="EMBL" id="AKF10451.1"/>
    </source>
</evidence>
<proteinExistence type="predicted"/>